<dbReference type="AlphaFoldDB" id="A0A0G0VK37"/>
<reference evidence="10 11" key="1">
    <citation type="journal article" date="2015" name="Nature">
        <title>rRNA introns, odd ribosomes, and small enigmatic genomes across a large radiation of phyla.</title>
        <authorList>
            <person name="Brown C.T."/>
            <person name="Hug L.A."/>
            <person name="Thomas B.C."/>
            <person name="Sharon I."/>
            <person name="Castelle C.J."/>
            <person name="Singh A."/>
            <person name="Wilkins M.J."/>
            <person name="Williams K.H."/>
            <person name="Banfield J.F."/>
        </authorList>
    </citation>
    <scope>NUCLEOTIDE SEQUENCE [LARGE SCALE GENOMIC DNA]</scope>
</reference>
<dbReference type="InterPro" id="IPR048300">
    <property type="entry name" value="TACO1_YebC-like_2nd/3rd_dom"/>
</dbReference>
<dbReference type="InterPro" id="IPR002876">
    <property type="entry name" value="Transcrip_reg_TACO1-like"/>
</dbReference>
<dbReference type="PANTHER" id="PTHR12532:SF6">
    <property type="entry name" value="TRANSCRIPTIONAL REGULATORY PROTEIN YEBC-RELATED"/>
    <property type="match status" value="1"/>
</dbReference>
<evidence type="ECO:0000256" key="3">
    <source>
        <dbReference type="ARBA" id="ARBA00023015"/>
    </source>
</evidence>
<comment type="similarity">
    <text evidence="1 6">Belongs to the TACO1 family.</text>
</comment>
<evidence type="ECO:0000259" key="8">
    <source>
        <dbReference type="Pfam" id="PF01709"/>
    </source>
</evidence>
<keyword evidence="2 6" id="KW-0963">Cytoplasm</keyword>
<dbReference type="GO" id="GO:0006355">
    <property type="term" value="P:regulation of DNA-templated transcription"/>
    <property type="evidence" value="ECO:0007669"/>
    <property type="project" value="UniProtKB-UniRule"/>
</dbReference>
<evidence type="ECO:0000256" key="2">
    <source>
        <dbReference type="ARBA" id="ARBA00022490"/>
    </source>
</evidence>
<dbReference type="SUPFAM" id="SSF75625">
    <property type="entry name" value="YebC-like"/>
    <property type="match status" value="1"/>
</dbReference>
<organism evidence="10 11">
    <name type="scientific">Candidatus Woesebacteria bacterium GW2011_GWA1_40_43</name>
    <dbReference type="NCBI Taxonomy" id="1618553"/>
    <lineage>
        <taxon>Bacteria</taxon>
        <taxon>Candidatus Woeseibacteriota</taxon>
    </lineage>
</organism>
<evidence type="ECO:0000259" key="9">
    <source>
        <dbReference type="Pfam" id="PF20772"/>
    </source>
</evidence>
<feature type="domain" description="TACO1/YebC-like N-terminal" evidence="9">
    <location>
        <begin position="5"/>
        <end position="74"/>
    </location>
</feature>
<evidence type="ECO:0000313" key="10">
    <source>
        <dbReference type="EMBL" id="KKR63087.1"/>
    </source>
</evidence>
<dbReference type="FunFam" id="1.10.10.200:FF:000002">
    <property type="entry name" value="Probable transcriptional regulatory protein CLM62_37755"/>
    <property type="match status" value="1"/>
</dbReference>
<dbReference type="Proteomes" id="UP000034293">
    <property type="component" value="Unassembled WGS sequence"/>
</dbReference>
<dbReference type="Pfam" id="PF01709">
    <property type="entry name" value="Transcrip_reg"/>
    <property type="match status" value="1"/>
</dbReference>
<evidence type="ECO:0000256" key="4">
    <source>
        <dbReference type="ARBA" id="ARBA00023125"/>
    </source>
</evidence>
<proteinExistence type="inferred from homology"/>
<protein>
    <recommendedName>
        <fullName evidence="6">Probable transcriptional regulatory protein UU02_C0032G0002</fullName>
    </recommendedName>
</protein>
<keyword evidence="5 6" id="KW-0804">Transcription</keyword>
<evidence type="ECO:0000256" key="5">
    <source>
        <dbReference type="ARBA" id="ARBA00023163"/>
    </source>
</evidence>
<dbReference type="EMBL" id="LBZA01000032">
    <property type="protein sequence ID" value="KKR63087.1"/>
    <property type="molecule type" value="Genomic_DNA"/>
</dbReference>
<keyword evidence="4 6" id="KW-0238">DNA-binding</keyword>
<feature type="region of interest" description="Disordered" evidence="7">
    <location>
        <begin position="1"/>
        <end position="20"/>
    </location>
</feature>
<dbReference type="HAMAP" id="MF_00693">
    <property type="entry name" value="Transcrip_reg_TACO1"/>
    <property type="match status" value="1"/>
</dbReference>
<dbReference type="NCBIfam" id="NF001030">
    <property type="entry name" value="PRK00110.1"/>
    <property type="match status" value="1"/>
</dbReference>
<sequence>MSGHSHYATIHRQKELKDAQKGQIFSKLAKEIAIAVKSGGPDPNGNFKLRVAMDRARAANMPKDNVERAISSGSSSATDLEEATYEGFGPSGIAVMVSAATDNRNRTGQEVKNLFERAGGRLAGPGSVSFNFENKGLLVIEKKAEAETQMLTLIDMGVEDIEETDDGIEVYVSPDKLTQTRKKLQEAGFSIASTELFMKPKSLQTISDPSEAKKALAFLESLEEHEDIQKVFANLDIPDAVVSQVSQ</sequence>
<dbReference type="PANTHER" id="PTHR12532">
    <property type="entry name" value="TRANSLATIONAL ACTIVATOR OF CYTOCHROME C OXIDASE 1"/>
    <property type="match status" value="1"/>
</dbReference>
<dbReference type="NCBIfam" id="TIGR01033">
    <property type="entry name" value="YebC/PmpR family DNA-binding transcriptional regulator"/>
    <property type="match status" value="1"/>
</dbReference>
<dbReference type="InterPro" id="IPR049083">
    <property type="entry name" value="TACO1_YebC_N"/>
</dbReference>
<accession>A0A0G0VK37</accession>
<dbReference type="GO" id="GO:0003677">
    <property type="term" value="F:DNA binding"/>
    <property type="evidence" value="ECO:0007669"/>
    <property type="project" value="UniProtKB-UniRule"/>
</dbReference>
<evidence type="ECO:0000256" key="1">
    <source>
        <dbReference type="ARBA" id="ARBA00008724"/>
    </source>
</evidence>
<evidence type="ECO:0000256" key="6">
    <source>
        <dbReference type="HAMAP-Rule" id="MF_00693"/>
    </source>
</evidence>
<dbReference type="Gene3D" id="1.10.10.200">
    <property type="match status" value="1"/>
</dbReference>
<comment type="caution">
    <text evidence="10">The sequence shown here is derived from an EMBL/GenBank/DDBJ whole genome shotgun (WGS) entry which is preliminary data.</text>
</comment>
<dbReference type="Gene3D" id="3.30.70.980">
    <property type="match status" value="2"/>
</dbReference>
<evidence type="ECO:0000313" key="11">
    <source>
        <dbReference type="Proteomes" id="UP000034293"/>
    </source>
</evidence>
<gene>
    <name evidence="10" type="ORF">UU02_C0032G0002</name>
</gene>
<dbReference type="InterPro" id="IPR029072">
    <property type="entry name" value="YebC-like"/>
</dbReference>
<evidence type="ECO:0000256" key="7">
    <source>
        <dbReference type="SAM" id="MobiDB-lite"/>
    </source>
</evidence>
<comment type="subcellular location">
    <subcellularLocation>
        <location evidence="6">Cytoplasm</location>
    </subcellularLocation>
</comment>
<name>A0A0G0VK37_9BACT</name>
<dbReference type="GO" id="GO:0005829">
    <property type="term" value="C:cytosol"/>
    <property type="evidence" value="ECO:0007669"/>
    <property type="project" value="TreeGrafter"/>
</dbReference>
<dbReference type="InterPro" id="IPR026564">
    <property type="entry name" value="Transcrip_reg_TACO1-like_dom3"/>
</dbReference>
<dbReference type="InterPro" id="IPR017856">
    <property type="entry name" value="Integrase-like_N"/>
</dbReference>
<dbReference type="NCBIfam" id="NF009044">
    <property type="entry name" value="PRK12378.1"/>
    <property type="match status" value="1"/>
</dbReference>
<keyword evidence="3 6" id="KW-0805">Transcription regulation</keyword>
<feature type="domain" description="TACO1/YebC-like second and third" evidence="8">
    <location>
        <begin position="80"/>
        <end position="235"/>
    </location>
</feature>
<dbReference type="Pfam" id="PF20772">
    <property type="entry name" value="TACO1_YebC_N"/>
    <property type="match status" value="1"/>
</dbReference>